<keyword evidence="4" id="KW-1185">Reference proteome</keyword>
<dbReference type="AlphaFoldDB" id="R7V7H9"/>
<accession>R7V7H9</accession>
<reference evidence="4" key="1">
    <citation type="submission" date="2012-12" db="EMBL/GenBank/DDBJ databases">
        <authorList>
            <person name="Hellsten U."/>
            <person name="Grimwood J."/>
            <person name="Chapman J.A."/>
            <person name="Shapiro H."/>
            <person name="Aerts A."/>
            <person name="Otillar R.P."/>
            <person name="Terry A.Y."/>
            <person name="Boore J.L."/>
            <person name="Simakov O."/>
            <person name="Marletaz F."/>
            <person name="Cho S.-J."/>
            <person name="Edsinger-Gonzales E."/>
            <person name="Havlak P."/>
            <person name="Kuo D.-H."/>
            <person name="Larsson T."/>
            <person name="Lv J."/>
            <person name="Arendt D."/>
            <person name="Savage R."/>
            <person name="Osoegawa K."/>
            <person name="de Jong P."/>
            <person name="Lindberg D.R."/>
            <person name="Seaver E.C."/>
            <person name="Weisblat D.A."/>
            <person name="Putnam N.H."/>
            <person name="Grigoriev I.V."/>
            <person name="Rokhsar D.S."/>
        </authorList>
    </citation>
    <scope>NUCLEOTIDE SEQUENCE</scope>
    <source>
        <strain evidence="4">I ESC-2004</strain>
    </source>
</reference>
<protein>
    <submittedName>
        <fullName evidence="2 3">Uncharacterized protein</fullName>
    </submittedName>
</protein>
<dbReference type="HOGENOM" id="CLU_900924_0_0_1"/>
<dbReference type="EMBL" id="KB294262">
    <property type="protein sequence ID" value="ELU14813.1"/>
    <property type="molecule type" value="Genomic_DNA"/>
</dbReference>
<dbReference type="EMBL" id="AMQN01018373">
    <property type="status" value="NOT_ANNOTATED_CDS"/>
    <property type="molecule type" value="Genomic_DNA"/>
</dbReference>
<sequence>MDKCKNEADFTLGLIAYHDTPITDTLPGPAQLMFGRRINSRLGPLRSHSTLNTEQKTLLSEKRAAHLKQPTKQTSLATDQPVWVQHPITRKWHQGTLMRPDDSPHSWWVNEDNSDRLVRRNQHDIRPRRMASSAAERPSARTTVSPDVSNENLSPATSPDLNNQSDATTQSPSSSLPVVEKQCETIGFLEHKVKTLKKETNHLEQYSRRSHLRINGMKVVRGEGHAVDYKQQVSNFASHNLRDKGGVPISLNPEDIDAAHPLPSKNPDDIPTIIVRFHAREKRDKVIAARCQLKGKKKYNQRRPYMKKL</sequence>
<evidence type="ECO:0000313" key="3">
    <source>
        <dbReference type="EnsemblMetazoa" id="CapteP191428"/>
    </source>
</evidence>
<evidence type="ECO:0000313" key="4">
    <source>
        <dbReference type="Proteomes" id="UP000014760"/>
    </source>
</evidence>
<dbReference type="OrthoDB" id="6059423at2759"/>
<gene>
    <name evidence="2" type="ORF">CAPTEDRAFT_191428</name>
</gene>
<organism evidence="2">
    <name type="scientific">Capitella teleta</name>
    <name type="common">Polychaete worm</name>
    <dbReference type="NCBI Taxonomy" id="283909"/>
    <lineage>
        <taxon>Eukaryota</taxon>
        <taxon>Metazoa</taxon>
        <taxon>Spiralia</taxon>
        <taxon>Lophotrochozoa</taxon>
        <taxon>Annelida</taxon>
        <taxon>Polychaeta</taxon>
        <taxon>Sedentaria</taxon>
        <taxon>Scolecida</taxon>
        <taxon>Capitellidae</taxon>
        <taxon>Capitella</taxon>
    </lineage>
</organism>
<proteinExistence type="predicted"/>
<reference evidence="2 4" key="2">
    <citation type="journal article" date="2013" name="Nature">
        <title>Insights into bilaterian evolution from three spiralian genomes.</title>
        <authorList>
            <person name="Simakov O."/>
            <person name="Marletaz F."/>
            <person name="Cho S.J."/>
            <person name="Edsinger-Gonzales E."/>
            <person name="Havlak P."/>
            <person name="Hellsten U."/>
            <person name="Kuo D.H."/>
            <person name="Larsson T."/>
            <person name="Lv J."/>
            <person name="Arendt D."/>
            <person name="Savage R."/>
            <person name="Osoegawa K."/>
            <person name="de Jong P."/>
            <person name="Grimwood J."/>
            <person name="Chapman J.A."/>
            <person name="Shapiro H."/>
            <person name="Aerts A."/>
            <person name="Otillar R.P."/>
            <person name="Terry A.Y."/>
            <person name="Boore J.L."/>
            <person name="Grigoriev I.V."/>
            <person name="Lindberg D.R."/>
            <person name="Seaver E.C."/>
            <person name="Weisblat D.A."/>
            <person name="Putnam N.H."/>
            <person name="Rokhsar D.S."/>
        </authorList>
    </citation>
    <scope>NUCLEOTIDE SEQUENCE</scope>
    <source>
        <strain evidence="2 4">I ESC-2004</strain>
    </source>
</reference>
<evidence type="ECO:0000313" key="2">
    <source>
        <dbReference type="EMBL" id="ELU14813.1"/>
    </source>
</evidence>
<reference evidence="3" key="3">
    <citation type="submission" date="2015-06" db="UniProtKB">
        <authorList>
            <consortium name="EnsemblMetazoa"/>
        </authorList>
    </citation>
    <scope>IDENTIFICATION</scope>
</reference>
<feature type="region of interest" description="Disordered" evidence="1">
    <location>
        <begin position="119"/>
        <end position="178"/>
    </location>
</feature>
<feature type="compositionally biased region" description="Polar residues" evidence="1">
    <location>
        <begin position="140"/>
        <end position="176"/>
    </location>
</feature>
<name>R7V7H9_CAPTE</name>
<dbReference type="Proteomes" id="UP000014760">
    <property type="component" value="Unassembled WGS sequence"/>
</dbReference>
<evidence type="ECO:0000256" key="1">
    <source>
        <dbReference type="SAM" id="MobiDB-lite"/>
    </source>
</evidence>
<dbReference type="EnsemblMetazoa" id="CapteT191428">
    <property type="protein sequence ID" value="CapteP191428"/>
    <property type="gene ID" value="CapteG191428"/>
</dbReference>